<evidence type="ECO:0000259" key="14">
    <source>
        <dbReference type="Pfam" id="PF14721"/>
    </source>
</evidence>
<evidence type="ECO:0000313" key="15">
    <source>
        <dbReference type="EMBL" id="KPI98304.1"/>
    </source>
</evidence>
<evidence type="ECO:0000256" key="9">
    <source>
        <dbReference type="ARBA" id="ARBA00023027"/>
    </source>
</evidence>
<evidence type="ECO:0000256" key="7">
    <source>
        <dbReference type="ARBA" id="ARBA00022946"/>
    </source>
</evidence>
<dbReference type="SUPFAM" id="SSF51905">
    <property type="entry name" value="FAD/NAD(P)-binding domain"/>
    <property type="match status" value="1"/>
</dbReference>
<dbReference type="PANTHER" id="PTHR43557:SF4">
    <property type="entry name" value="APOPTOSIS-INDUCING FACTOR 1, MITOCHONDRIAL"/>
    <property type="match status" value="1"/>
</dbReference>
<sequence length="609" mass="65731">MDICNTREYHELRNAPMHRSLPSSKYEQACTANAVSCMHSCIFWPPMCRGDDSLENSVLTEASPQTKSAVSSVDSPTHSAPPPPPPPNPPRRGWVAAAAFALTASVGGVYFIRKLNTSEEQPLLTEKKVAEVTKKEDPPIPASPEGLPQHVDYLVVGAGTAAFAALRAIRSLRPDARVLLVGDEHALPYMRPPLTKELWGEPDLAKKAIDPDTLIFTQWNGKKRRLAYEPSVFYTAAEKLREGAAGAGVARGWTVRALDVAAHEAQLAAAGHTATLTYGKCLIATGVRSARSAVLRGAREAGLALGVRTAREAARLAERLERAPAGEVAVVGGGPYACEMAAGLAHALRETDKSVVMVYKEEAPLAQLLPRHLALDAARRVRRLGVRLLPHTEVTDSSVRSDRVRLQLTRLAGEEAQQQGEERGEEQGAERTLEAGLVVECMGSEANVEVARAAGLEVHPELGGIVVNAEMQARTDVFAAGDVACYFEPALGRRRALRHDHAVASGRLAGTNMAGDAPRAYTHQPMFWSDVGPDIGIEVVGGAGSGEGAGADERQYERGVVFYVREERVVGVLLWNLYNRMHVARQVLKQGHFEDLLEAAKLFSLHEAE</sequence>
<evidence type="ECO:0000256" key="8">
    <source>
        <dbReference type="ARBA" id="ARBA00023002"/>
    </source>
</evidence>
<dbReference type="GO" id="GO:0016174">
    <property type="term" value="F:NAD(P)H oxidase H2O2-forming activity"/>
    <property type="evidence" value="ECO:0007669"/>
    <property type="project" value="TreeGrafter"/>
</dbReference>
<dbReference type="EMBL" id="KQ459585">
    <property type="protein sequence ID" value="KPI98304.1"/>
    <property type="molecule type" value="Genomic_DNA"/>
</dbReference>
<dbReference type="GO" id="GO:0006915">
    <property type="term" value="P:apoptotic process"/>
    <property type="evidence" value="ECO:0007669"/>
    <property type="project" value="UniProtKB-KW"/>
</dbReference>
<keyword evidence="8" id="KW-0560">Oxidoreductase</keyword>
<keyword evidence="9" id="KW-0520">NAD</keyword>
<dbReference type="GO" id="GO:0071949">
    <property type="term" value="F:FAD binding"/>
    <property type="evidence" value="ECO:0007669"/>
    <property type="project" value="TreeGrafter"/>
</dbReference>
<accession>A0A194PZY4</accession>
<keyword evidence="16" id="KW-1185">Reference proteome</keyword>
<evidence type="ECO:0000259" key="13">
    <source>
        <dbReference type="Pfam" id="PF07992"/>
    </source>
</evidence>
<dbReference type="InterPro" id="IPR023753">
    <property type="entry name" value="FAD/NAD-binding_dom"/>
</dbReference>
<dbReference type="Gene3D" id="3.30.390.30">
    <property type="match status" value="1"/>
</dbReference>
<feature type="domain" description="Mitochondrial apoptosis-inducing factor C-terminal" evidence="14">
    <location>
        <begin position="509"/>
        <end position="541"/>
    </location>
</feature>
<evidence type="ECO:0000256" key="4">
    <source>
        <dbReference type="ARBA" id="ARBA00022630"/>
    </source>
</evidence>
<feature type="compositionally biased region" description="Polar residues" evidence="12">
    <location>
        <begin position="61"/>
        <end position="78"/>
    </location>
</feature>
<dbReference type="SMART" id="SM01353">
    <property type="entry name" value="AIF_C"/>
    <property type="match status" value="1"/>
</dbReference>
<dbReference type="InterPro" id="IPR050446">
    <property type="entry name" value="FAD-oxidoreductase/Apoptosis"/>
</dbReference>
<dbReference type="PANTHER" id="PTHR43557">
    <property type="entry name" value="APOPTOSIS-INDUCING FACTOR 1"/>
    <property type="match status" value="1"/>
</dbReference>
<keyword evidence="10" id="KW-0496">Mitochondrion</keyword>
<comment type="catalytic activity">
    <reaction evidence="11">
        <text>A + NADH + H(+) = AH2 + NAD(+)</text>
        <dbReference type="Rhea" id="RHEA:11356"/>
        <dbReference type="ChEBI" id="CHEBI:13193"/>
        <dbReference type="ChEBI" id="CHEBI:15378"/>
        <dbReference type="ChEBI" id="CHEBI:17499"/>
        <dbReference type="ChEBI" id="CHEBI:57540"/>
        <dbReference type="ChEBI" id="CHEBI:57945"/>
    </reaction>
</comment>
<dbReference type="InterPro" id="IPR029324">
    <property type="entry name" value="AIF_C"/>
</dbReference>
<evidence type="ECO:0000256" key="3">
    <source>
        <dbReference type="ARBA" id="ARBA00006442"/>
    </source>
</evidence>
<dbReference type="GO" id="GO:0046983">
    <property type="term" value="F:protein dimerization activity"/>
    <property type="evidence" value="ECO:0007669"/>
    <property type="project" value="InterPro"/>
</dbReference>
<evidence type="ECO:0000256" key="12">
    <source>
        <dbReference type="SAM" id="MobiDB-lite"/>
    </source>
</evidence>
<evidence type="ECO:0000256" key="10">
    <source>
        <dbReference type="ARBA" id="ARBA00023128"/>
    </source>
</evidence>
<dbReference type="Pfam" id="PF14721">
    <property type="entry name" value="AIF_C"/>
    <property type="match status" value="2"/>
</dbReference>
<evidence type="ECO:0000256" key="11">
    <source>
        <dbReference type="ARBA" id="ARBA00047786"/>
    </source>
</evidence>
<comment type="subcellular location">
    <subcellularLocation>
        <location evidence="2">Mitochondrion</location>
    </subcellularLocation>
</comment>
<feature type="region of interest" description="Disordered" evidence="12">
    <location>
        <begin position="61"/>
        <end position="92"/>
    </location>
</feature>
<evidence type="ECO:0000256" key="5">
    <source>
        <dbReference type="ARBA" id="ARBA00022703"/>
    </source>
</evidence>
<evidence type="ECO:0000313" key="16">
    <source>
        <dbReference type="Proteomes" id="UP000053268"/>
    </source>
</evidence>
<dbReference type="PRINTS" id="PR00368">
    <property type="entry name" value="FADPNR"/>
</dbReference>
<dbReference type="Proteomes" id="UP000053268">
    <property type="component" value="Unassembled WGS sequence"/>
</dbReference>
<comment type="cofactor">
    <cofactor evidence="1">
        <name>FAD</name>
        <dbReference type="ChEBI" id="CHEBI:57692"/>
    </cofactor>
</comment>
<proteinExistence type="inferred from homology"/>
<protein>
    <submittedName>
        <fullName evidence="15">Putative apoptosis-inducing factor 1, mitochondrial</fullName>
    </submittedName>
</protein>
<feature type="domain" description="FAD/NAD(P)-binding" evidence="13">
    <location>
        <begin position="152"/>
        <end position="499"/>
    </location>
</feature>
<dbReference type="PRINTS" id="PR00411">
    <property type="entry name" value="PNDRDTASEI"/>
</dbReference>
<feature type="domain" description="Mitochondrial apoptosis-inducing factor C-terminal" evidence="14">
    <location>
        <begin position="551"/>
        <end position="590"/>
    </location>
</feature>
<dbReference type="AlphaFoldDB" id="A0A194PZY4"/>
<evidence type="ECO:0000256" key="6">
    <source>
        <dbReference type="ARBA" id="ARBA00022827"/>
    </source>
</evidence>
<keyword evidence="7" id="KW-0809">Transit peptide</keyword>
<dbReference type="GO" id="GO:0005739">
    <property type="term" value="C:mitochondrion"/>
    <property type="evidence" value="ECO:0007669"/>
    <property type="project" value="UniProtKB-SubCell"/>
</dbReference>
<evidence type="ECO:0000256" key="1">
    <source>
        <dbReference type="ARBA" id="ARBA00001974"/>
    </source>
</evidence>
<keyword evidence="5" id="KW-0053">Apoptosis</keyword>
<dbReference type="InterPro" id="IPR036188">
    <property type="entry name" value="FAD/NAD-bd_sf"/>
</dbReference>
<comment type="similarity">
    <text evidence="3">Belongs to the FAD-dependent oxidoreductase family.</text>
</comment>
<dbReference type="Gene3D" id="3.50.50.60">
    <property type="entry name" value="FAD/NAD(P)-binding domain"/>
    <property type="match status" value="2"/>
</dbReference>
<keyword evidence="6" id="KW-0274">FAD</keyword>
<reference evidence="15 16" key="1">
    <citation type="journal article" date="2015" name="Nat. Commun.">
        <title>Outbred genome sequencing and CRISPR/Cas9 gene editing in butterflies.</title>
        <authorList>
            <person name="Li X."/>
            <person name="Fan D."/>
            <person name="Zhang W."/>
            <person name="Liu G."/>
            <person name="Zhang L."/>
            <person name="Zhao L."/>
            <person name="Fang X."/>
            <person name="Chen L."/>
            <person name="Dong Y."/>
            <person name="Chen Y."/>
            <person name="Ding Y."/>
            <person name="Zhao R."/>
            <person name="Feng M."/>
            <person name="Zhu Y."/>
            <person name="Feng Y."/>
            <person name="Jiang X."/>
            <person name="Zhu D."/>
            <person name="Xiang H."/>
            <person name="Feng X."/>
            <person name="Li S."/>
            <person name="Wang J."/>
            <person name="Zhang G."/>
            <person name="Kronforst M.R."/>
            <person name="Wang W."/>
        </authorList>
    </citation>
    <scope>NUCLEOTIDE SEQUENCE [LARGE SCALE GENOMIC DNA]</scope>
    <source>
        <strain evidence="15">Ya'a_city_454_Px</strain>
        <tissue evidence="15">Whole body</tissue>
    </source>
</reference>
<keyword evidence="4" id="KW-0285">Flavoprotein</keyword>
<gene>
    <name evidence="15" type="ORF">RR46_09520</name>
</gene>
<feature type="compositionally biased region" description="Pro residues" evidence="12">
    <location>
        <begin position="79"/>
        <end position="90"/>
    </location>
</feature>
<dbReference type="STRING" id="66420.A0A194PZY4"/>
<dbReference type="Pfam" id="PF07992">
    <property type="entry name" value="Pyr_redox_2"/>
    <property type="match status" value="1"/>
</dbReference>
<organism evidence="15 16">
    <name type="scientific">Papilio xuthus</name>
    <name type="common">Asian swallowtail butterfly</name>
    <dbReference type="NCBI Taxonomy" id="66420"/>
    <lineage>
        <taxon>Eukaryota</taxon>
        <taxon>Metazoa</taxon>
        <taxon>Ecdysozoa</taxon>
        <taxon>Arthropoda</taxon>
        <taxon>Hexapoda</taxon>
        <taxon>Insecta</taxon>
        <taxon>Pterygota</taxon>
        <taxon>Neoptera</taxon>
        <taxon>Endopterygota</taxon>
        <taxon>Lepidoptera</taxon>
        <taxon>Glossata</taxon>
        <taxon>Ditrysia</taxon>
        <taxon>Papilionoidea</taxon>
        <taxon>Papilionidae</taxon>
        <taxon>Papilioninae</taxon>
        <taxon>Papilio</taxon>
    </lineage>
</organism>
<name>A0A194PZY4_PAPXU</name>
<dbReference type="GO" id="GO:0033108">
    <property type="term" value="P:mitochondrial respiratory chain complex assembly"/>
    <property type="evidence" value="ECO:0007669"/>
    <property type="project" value="TreeGrafter"/>
</dbReference>
<dbReference type="InterPro" id="IPR016156">
    <property type="entry name" value="FAD/NAD-linked_Rdtase_dimer_sf"/>
</dbReference>
<dbReference type="SUPFAM" id="SSF55424">
    <property type="entry name" value="FAD/NAD-linked reductases, dimerisation (C-terminal) domain"/>
    <property type="match status" value="1"/>
</dbReference>
<evidence type="ECO:0000256" key="2">
    <source>
        <dbReference type="ARBA" id="ARBA00004173"/>
    </source>
</evidence>